<dbReference type="InterPro" id="IPR013762">
    <property type="entry name" value="Integrase-like_cat_sf"/>
</dbReference>
<dbReference type="InterPro" id="IPR025166">
    <property type="entry name" value="Integrase_DNA_bind_dom"/>
</dbReference>
<dbReference type="InterPro" id="IPR053876">
    <property type="entry name" value="Phage_int_M"/>
</dbReference>
<dbReference type="PROSITE" id="PS51898">
    <property type="entry name" value="TYR_RECOMBINASE"/>
    <property type="match status" value="1"/>
</dbReference>
<dbReference type="Pfam" id="PF13356">
    <property type="entry name" value="Arm-DNA-bind_3"/>
    <property type="match status" value="1"/>
</dbReference>
<evidence type="ECO:0000259" key="5">
    <source>
        <dbReference type="PROSITE" id="PS51898"/>
    </source>
</evidence>
<gene>
    <name evidence="6" type="ORF">QOZ94_003221</name>
</gene>
<name>A0ABU0LGY7_XANAG</name>
<dbReference type="InterPro" id="IPR050808">
    <property type="entry name" value="Phage_Integrase"/>
</dbReference>
<dbReference type="InterPro" id="IPR010998">
    <property type="entry name" value="Integrase_recombinase_N"/>
</dbReference>
<proteinExistence type="inferred from homology"/>
<evidence type="ECO:0000256" key="3">
    <source>
        <dbReference type="ARBA" id="ARBA00023125"/>
    </source>
</evidence>
<dbReference type="RefSeq" id="WP_237346614.1">
    <property type="nucleotide sequence ID" value="NZ_JABWGX010000021.1"/>
</dbReference>
<comment type="caution">
    <text evidence="6">The sequence shown here is derived from an EMBL/GenBank/DDBJ whole genome shotgun (WGS) entry which is preliminary data.</text>
</comment>
<dbReference type="Gene3D" id="3.30.160.390">
    <property type="entry name" value="Integrase, DNA-binding domain"/>
    <property type="match status" value="1"/>
</dbReference>
<accession>A0ABU0LGY7</accession>
<evidence type="ECO:0000256" key="1">
    <source>
        <dbReference type="ARBA" id="ARBA00008857"/>
    </source>
</evidence>
<keyword evidence="7" id="KW-1185">Reference proteome</keyword>
<dbReference type="Gene3D" id="1.10.150.130">
    <property type="match status" value="1"/>
</dbReference>
<feature type="domain" description="Tyr recombinase" evidence="5">
    <location>
        <begin position="203"/>
        <end position="364"/>
    </location>
</feature>
<dbReference type="Proteomes" id="UP001241747">
    <property type="component" value="Unassembled WGS sequence"/>
</dbReference>
<evidence type="ECO:0000313" key="7">
    <source>
        <dbReference type="Proteomes" id="UP001241747"/>
    </source>
</evidence>
<dbReference type="PANTHER" id="PTHR30629:SF2">
    <property type="entry name" value="PROPHAGE INTEGRASE INTS-RELATED"/>
    <property type="match status" value="1"/>
</dbReference>
<keyword evidence="4" id="KW-0233">DNA recombination</keyword>
<evidence type="ECO:0000313" key="6">
    <source>
        <dbReference type="EMBL" id="MDQ0506412.1"/>
    </source>
</evidence>
<protein>
    <submittedName>
        <fullName evidence="6">Integrase</fullName>
    </submittedName>
</protein>
<keyword evidence="2" id="KW-0229">DNA integration</keyword>
<evidence type="ECO:0000256" key="4">
    <source>
        <dbReference type="ARBA" id="ARBA00023172"/>
    </source>
</evidence>
<dbReference type="Gene3D" id="1.10.443.10">
    <property type="entry name" value="Intergrase catalytic core"/>
    <property type="match status" value="1"/>
</dbReference>
<dbReference type="SUPFAM" id="SSF56349">
    <property type="entry name" value="DNA breaking-rejoining enzymes"/>
    <property type="match status" value="1"/>
</dbReference>
<dbReference type="InterPro" id="IPR002104">
    <property type="entry name" value="Integrase_catalytic"/>
</dbReference>
<dbReference type="InterPro" id="IPR038488">
    <property type="entry name" value="Integrase_DNA-bd_sf"/>
</dbReference>
<dbReference type="InterPro" id="IPR011010">
    <property type="entry name" value="DNA_brk_join_enz"/>
</dbReference>
<dbReference type="PANTHER" id="PTHR30629">
    <property type="entry name" value="PROPHAGE INTEGRASE"/>
    <property type="match status" value="1"/>
</dbReference>
<reference evidence="6 7" key="1">
    <citation type="submission" date="2023-07" db="EMBL/GenBank/DDBJ databases">
        <title>Genomic Encyclopedia of Type Strains, Phase IV (KMG-IV): sequencing the most valuable type-strain genomes for metagenomic binning, comparative biology and taxonomic classification.</title>
        <authorList>
            <person name="Goeker M."/>
        </authorList>
    </citation>
    <scope>NUCLEOTIDE SEQUENCE [LARGE SCALE GENOMIC DNA]</scope>
    <source>
        <strain evidence="6 7">DSM 3770</strain>
    </source>
</reference>
<comment type="similarity">
    <text evidence="1">Belongs to the 'phage' integrase family.</text>
</comment>
<dbReference type="EMBL" id="JAUSVY010000007">
    <property type="protein sequence ID" value="MDQ0506412.1"/>
    <property type="molecule type" value="Genomic_DNA"/>
</dbReference>
<evidence type="ECO:0000256" key="2">
    <source>
        <dbReference type="ARBA" id="ARBA00022908"/>
    </source>
</evidence>
<keyword evidence="3" id="KW-0238">DNA-binding</keyword>
<organism evidence="6 7">
    <name type="scientific">Xanthobacter agilis</name>
    <dbReference type="NCBI Taxonomy" id="47492"/>
    <lineage>
        <taxon>Bacteria</taxon>
        <taxon>Pseudomonadati</taxon>
        <taxon>Pseudomonadota</taxon>
        <taxon>Alphaproteobacteria</taxon>
        <taxon>Hyphomicrobiales</taxon>
        <taxon>Xanthobacteraceae</taxon>
        <taxon>Xanthobacter</taxon>
    </lineage>
</organism>
<dbReference type="Pfam" id="PF22022">
    <property type="entry name" value="Phage_int_M"/>
    <property type="match status" value="1"/>
</dbReference>
<sequence length="364" mass="40981">MPLTDMQIRKAKAAEKPYKLTDGGGLHLAISPAGGKVWRLRYEIAGKEKLLTIGPYPDISLQEAREARMAQKKLLREGKDPSAEKADRRRVTTAPAHVTFEHLAREWYGMNKPHWTSTHAYDVIHTLERDVFPQLGTRDIRTITVPEVLAVLREIEDRPAIETAKRVRQRMSAVFVHAIACGIGENDPAAIVQKALKPLKKGRQPAITDLDQAREIIKRVDETPANPATKLALRLLALTAVRPGTLITTPWSEFADLDADKPIWRIPAARMKLKLAYKDDTSRDHFVPLAKQAIETIELLRSISGRGPYVLPNGRNAHKPASENALGYLLNRAGYHRQHVPHGWRATFRAEPKSLLRTTFFCPW</sequence>